<reference evidence="1 2" key="1">
    <citation type="submission" date="2019-06" db="EMBL/GenBank/DDBJ databases">
        <authorList>
            <person name="Lin W."/>
            <person name="Gao M."/>
            <person name="Li D."/>
        </authorList>
    </citation>
    <scope>NUCLEOTIDE SEQUENCE [LARGE SCALE GENOMIC DNA]</scope>
</reference>
<dbReference type="RefSeq" id="YP_010650380.1">
    <property type="nucleotide sequence ID" value="NC_070777.1"/>
</dbReference>
<dbReference type="GeneID" id="77925962"/>
<sequence>MSSFNEENIMNGPKTFDSQARAVGSFAGRISNDKIKNETMFFNCDLAFAFDNGGPITRSFIMNLPDDWNNDQVVIDTRIHMLMPGWYPAIPGYHHDDVPRPDIPAGQHFLTAGQPDYDNPRYLSEHIIGLVNADVCPTHFATGRATFSEVPEGKTIYKHWHPEVLRHIEDGNLKQWEAPDRTLLQFNHATWHTGSKAVKNGWRWFGRVSRNTDRVKKITNEIRVNAQVYLEFPMEGW</sequence>
<evidence type="ECO:0000313" key="1">
    <source>
        <dbReference type="EMBL" id="QEA10608.1"/>
    </source>
</evidence>
<accession>A0A7G3KFI6</accession>
<dbReference type="KEGG" id="vg:77925962"/>
<dbReference type="EMBL" id="MN087708">
    <property type="protein sequence ID" value="QEA10608.1"/>
    <property type="molecule type" value="Genomic_DNA"/>
</dbReference>
<protein>
    <submittedName>
        <fullName evidence="1">Uncharacterized protein</fullName>
    </submittedName>
</protein>
<keyword evidence="2" id="KW-1185">Reference proteome</keyword>
<name>A0A7G3KFI6_9CAUD</name>
<evidence type="ECO:0000313" key="2">
    <source>
        <dbReference type="Proteomes" id="UP000516307"/>
    </source>
</evidence>
<dbReference type="Proteomes" id="UP000516307">
    <property type="component" value="Segment"/>
</dbReference>
<organism evidence="1 2">
    <name type="scientific">Enterobacter phage vB_EhoM-IME523</name>
    <dbReference type="NCBI Taxonomy" id="2596709"/>
    <lineage>
        <taxon>Viruses</taxon>
        <taxon>Duplodnaviria</taxon>
        <taxon>Heunggongvirae</taxon>
        <taxon>Uroviricota</taxon>
        <taxon>Caudoviricetes</taxon>
        <taxon>Pantevenvirales</taxon>
        <taxon>Straboviridae</taxon>
        <taxon>Tevenvirinae</taxon>
        <taxon>Kanagawavirus</taxon>
        <taxon>Kanagawavirus eclm</taxon>
    </lineage>
</organism>
<proteinExistence type="predicted"/>